<keyword evidence="2" id="KW-1185">Reference proteome</keyword>
<reference evidence="1" key="1">
    <citation type="submission" date="2021-06" db="EMBL/GenBank/DDBJ databases">
        <authorList>
            <person name="Hodson N. C."/>
            <person name="Mongue J. A."/>
            <person name="Jaron S. K."/>
        </authorList>
    </citation>
    <scope>NUCLEOTIDE SEQUENCE</scope>
</reference>
<comment type="caution">
    <text evidence="1">The sequence shown here is derived from an EMBL/GenBank/DDBJ whole genome shotgun (WGS) entry which is preliminary data.</text>
</comment>
<name>A0A8J2JQV3_9HEXA</name>
<organism evidence="1 2">
    <name type="scientific">Allacma fusca</name>
    <dbReference type="NCBI Taxonomy" id="39272"/>
    <lineage>
        <taxon>Eukaryota</taxon>
        <taxon>Metazoa</taxon>
        <taxon>Ecdysozoa</taxon>
        <taxon>Arthropoda</taxon>
        <taxon>Hexapoda</taxon>
        <taxon>Collembola</taxon>
        <taxon>Symphypleona</taxon>
        <taxon>Sminthuridae</taxon>
        <taxon>Allacma</taxon>
    </lineage>
</organism>
<dbReference type="Proteomes" id="UP000708208">
    <property type="component" value="Unassembled WGS sequence"/>
</dbReference>
<dbReference type="AlphaFoldDB" id="A0A8J2JQV3"/>
<dbReference type="EMBL" id="CAJVCH010123286">
    <property type="protein sequence ID" value="CAG7725527.1"/>
    <property type="molecule type" value="Genomic_DNA"/>
</dbReference>
<gene>
    <name evidence="1" type="ORF">AFUS01_LOCUS14481</name>
</gene>
<protein>
    <submittedName>
        <fullName evidence="1">Uncharacterized protein</fullName>
    </submittedName>
</protein>
<feature type="non-terminal residue" evidence="1">
    <location>
        <position position="1"/>
    </location>
</feature>
<proteinExistence type="predicted"/>
<sequence>LFYINIRKRFIPLKNWFIGEGFHHYLKTVTIEVGNLLGNRLKDRSFPQF</sequence>
<evidence type="ECO:0000313" key="2">
    <source>
        <dbReference type="Proteomes" id="UP000708208"/>
    </source>
</evidence>
<accession>A0A8J2JQV3</accession>
<evidence type="ECO:0000313" key="1">
    <source>
        <dbReference type="EMBL" id="CAG7725527.1"/>
    </source>
</evidence>